<dbReference type="InterPro" id="IPR036865">
    <property type="entry name" value="CRAL-TRIO_dom_sf"/>
</dbReference>
<evidence type="ECO:0000256" key="1">
    <source>
        <dbReference type="SAM" id="SignalP"/>
    </source>
</evidence>
<name>A0AAN7S8Y5_9COLE</name>
<dbReference type="InterPro" id="IPR001251">
    <property type="entry name" value="CRAL-TRIO_dom"/>
</dbReference>
<sequence>MCLKLICLLLSTILLAKTTLATNSNQFGFTNTFPSKDSDHVVRIFENEIIKVVECIRQFLINGIGGLSLDPFKFPILPLYFDTTSFSSSMMLTNIFFEGLSGFTLDKGSVSIKPFPPEAETDIALSFGEIKLKTNYNGKMKIANIIRLFGKGSLSMQFDRLKVSLRAVIKVIPLSVKEISLQIQLPSTKAVITGLFNDEYMSGLISRQISETFTQLAQEQQTNFNNFINELLQQLLNLGLRPVLVNWDFDKLVEMAQNQSFTCDLGAQTTVFIFLLACNNNLELTKRTILSHYALKKKLPEIFNNRKVYNSNLQKILNTVTGCRLPKRLNGNAIFVSKLRDTNYQNFEWVDHFKLMSMVIEGLMYSDPPEGVITIIDAEGFSLMHLMKLKLGLLKEFCKYIQEGVPMKISSVQVVNATYYMDLAFSVAKPFVKKEVMDLIHFHRGENQMEILQTQYIPKQYLPKEYGGDLESISTYRQEGIDDLFRLQEYFDLEEQQRLSYNENS</sequence>
<dbReference type="CDD" id="cd00170">
    <property type="entry name" value="SEC14"/>
    <property type="match status" value="1"/>
</dbReference>
<dbReference type="PANTHER" id="PTHR10174:SF213">
    <property type="entry name" value="CRAL-TRIO DOMAIN-CONTAINING PROTEIN"/>
    <property type="match status" value="1"/>
</dbReference>
<keyword evidence="1" id="KW-0732">Signal</keyword>
<dbReference type="Pfam" id="PF00650">
    <property type="entry name" value="CRAL_TRIO"/>
    <property type="match status" value="1"/>
</dbReference>
<feature type="domain" description="CRAL-TRIO" evidence="2">
    <location>
        <begin position="291"/>
        <end position="474"/>
    </location>
</feature>
<dbReference type="SUPFAM" id="SSF52087">
    <property type="entry name" value="CRAL/TRIO domain"/>
    <property type="match status" value="1"/>
</dbReference>
<accession>A0AAN7S8Y5</accession>
<evidence type="ECO:0000313" key="3">
    <source>
        <dbReference type="EMBL" id="KAK4878926.1"/>
    </source>
</evidence>
<dbReference type="Proteomes" id="UP001353858">
    <property type="component" value="Unassembled WGS sequence"/>
</dbReference>
<evidence type="ECO:0000259" key="2">
    <source>
        <dbReference type="PROSITE" id="PS50191"/>
    </source>
</evidence>
<dbReference type="PANTHER" id="PTHR10174">
    <property type="entry name" value="ALPHA-TOCOPHEROL TRANSFER PROTEIN-RELATED"/>
    <property type="match status" value="1"/>
</dbReference>
<feature type="chain" id="PRO_5042999159" description="CRAL-TRIO domain-containing protein" evidence="1">
    <location>
        <begin position="22"/>
        <end position="505"/>
    </location>
</feature>
<dbReference type="GO" id="GO:0016020">
    <property type="term" value="C:membrane"/>
    <property type="evidence" value="ECO:0007669"/>
    <property type="project" value="TreeGrafter"/>
</dbReference>
<organism evidence="3 4">
    <name type="scientific">Aquatica leii</name>
    <dbReference type="NCBI Taxonomy" id="1421715"/>
    <lineage>
        <taxon>Eukaryota</taxon>
        <taxon>Metazoa</taxon>
        <taxon>Ecdysozoa</taxon>
        <taxon>Arthropoda</taxon>
        <taxon>Hexapoda</taxon>
        <taxon>Insecta</taxon>
        <taxon>Pterygota</taxon>
        <taxon>Neoptera</taxon>
        <taxon>Endopterygota</taxon>
        <taxon>Coleoptera</taxon>
        <taxon>Polyphaga</taxon>
        <taxon>Elateriformia</taxon>
        <taxon>Elateroidea</taxon>
        <taxon>Lampyridae</taxon>
        <taxon>Luciolinae</taxon>
        <taxon>Aquatica</taxon>
    </lineage>
</organism>
<feature type="signal peptide" evidence="1">
    <location>
        <begin position="1"/>
        <end position="21"/>
    </location>
</feature>
<evidence type="ECO:0000313" key="4">
    <source>
        <dbReference type="Proteomes" id="UP001353858"/>
    </source>
</evidence>
<dbReference type="GO" id="GO:1902936">
    <property type="term" value="F:phosphatidylinositol bisphosphate binding"/>
    <property type="evidence" value="ECO:0007669"/>
    <property type="project" value="TreeGrafter"/>
</dbReference>
<dbReference type="Gene3D" id="3.40.525.10">
    <property type="entry name" value="CRAL-TRIO lipid binding domain"/>
    <property type="match status" value="1"/>
</dbReference>
<proteinExistence type="predicted"/>
<keyword evidence="4" id="KW-1185">Reference proteome</keyword>
<dbReference type="SMART" id="SM00516">
    <property type="entry name" value="SEC14"/>
    <property type="match status" value="1"/>
</dbReference>
<comment type="caution">
    <text evidence="3">The sequence shown here is derived from an EMBL/GenBank/DDBJ whole genome shotgun (WGS) entry which is preliminary data.</text>
</comment>
<protein>
    <recommendedName>
        <fullName evidence="2">CRAL-TRIO domain-containing protein</fullName>
    </recommendedName>
</protein>
<dbReference type="AlphaFoldDB" id="A0AAN7S8Y5"/>
<dbReference type="PROSITE" id="PS50191">
    <property type="entry name" value="CRAL_TRIO"/>
    <property type="match status" value="1"/>
</dbReference>
<dbReference type="InterPro" id="IPR010562">
    <property type="entry name" value="Haemolymph_juvenile_hormone-bd"/>
</dbReference>
<gene>
    <name evidence="3" type="ORF">RN001_007072</name>
</gene>
<dbReference type="Pfam" id="PF06585">
    <property type="entry name" value="JHBP"/>
    <property type="match status" value="1"/>
</dbReference>
<reference evidence="4" key="1">
    <citation type="submission" date="2023-01" db="EMBL/GenBank/DDBJ databases">
        <title>Key to firefly adult light organ development and bioluminescence: homeobox transcription factors regulate luciferase expression and transportation to peroxisome.</title>
        <authorList>
            <person name="Fu X."/>
        </authorList>
    </citation>
    <scope>NUCLEOTIDE SEQUENCE [LARGE SCALE GENOMIC DNA]</scope>
</reference>
<dbReference type="EMBL" id="JARPUR010000003">
    <property type="protein sequence ID" value="KAK4878926.1"/>
    <property type="molecule type" value="Genomic_DNA"/>
</dbReference>